<feature type="region of interest" description="Disordered" evidence="1">
    <location>
        <begin position="180"/>
        <end position="323"/>
    </location>
</feature>
<feature type="compositionally biased region" description="Basic and acidic residues" evidence="1">
    <location>
        <begin position="260"/>
        <end position="272"/>
    </location>
</feature>
<dbReference type="AlphaFoldDB" id="A0A6A6XW50"/>
<sequence>MSGQLPNKSYSVPDLSHVNFNSSQIWAGTTSHPIGPQHAIPRFSTLDPTAASFIPSSRAPSAQASNSQTPSSYFQESGLVPRTPDNTPSSLGARTTSDSSHFPGSRPSVIARGTQQQVLEFRTQQSDTPHILFSRARHGAADDYTELPITSSSLKMNRHHPSHDHHANHSQQRNVFGQTQTSTNYSNHGHPWNLRDWRNGGLPGRTGHANKEVLIHGRDAARLSPERSAWRMGPSSKPEGSFASSPSTQHHTTLASQGQEIHDSSYARRGKENAQAADQQDQWQQQAQTPLHHCRNAMHQSKSASQAPLQEQTQVALSQTSSRWPCSHCKSIGNFAAAEMEVQTLRDKVQKQQEYLDDARAKITTIEGRLRAQAQLPQQLPRIVHPILRSQDEERPRGDEWQEKELQNEEHPPAMPDDSFLDDDDIDGGVSLPTSDDTQAGWVGN</sequence>
<protein>
    <submittedName>
        <fullName evidence="2">Uncharacterized protein</fullName>
    </submittedName>
</protein>
<feature type="region of interest" description="Disordered" evidence="1">
    <location>
        <begin position="26"/>
        <end position="108"/>
    </location>
</feature>
<name>A0A6A6XW50_9PLEO</name>
<reference evidence="2" key="1">
    <citation type="journal article" date="2020" name="Stud. Mycol.">
        <title>101 Dothideomycetes genomes: a test case for predicting lifestyles and emergence of pathogens.</title>
        <authorList>
            <person name="Haridas S."/>
            <person name="Albert R."/>
            <person name="Binder M."/>
            <person name="Bloem J."/>
            <person name="Labutti K."/>
            <person name="Salamov A."/>
            <person name="Andreopoulos B."/>
            <person name="Baker S."/>
            <person name="Barry K."/>
            <person name="Bills G."/>
            <person name="Bluhm B."/>
            <person name="Cannon C."/>
            <person name="Castanera R."/>
            <person name="Culley D."/>
            <person name="Daum C."/>
            <person name="Ezra D."/>
            <person name="Gonzalez J."/>
            <person name="Henrissat B."/>
            <person name="Kuo A."/>
            <person name="Liang C."/>
            <person name="Lipzen A."/>
            <person name="Lutzoni F."/>
            <person name="Magnuson J."/>
            <person name="Mondo S."/>
            <person name="Nolan M."/>
            <person name="Ohm R."/>
            <person name="Pangilinan J."/>
            <person name="Park H.-J."/>
            <person name="Ramirez L."/>
            <person name="Alfaro M."/>
            <person name="Sun H."/>
            <person name="Tritt A."/>
            <person name="Yoshinaga Y."/>
            <person name="Zwiers L.-H."/>
            <person name="Turgeon B."/>
            <person name="Goodwin S."/>
            <person name="Spatafora J."/>
            <person name="Crous P."/>
            <person name="Grigoriev I."/>
        </authorList>
    </citation>
    <scope>NUCLEOTIDE SEQUENCE</scope>
    <source>
        <strain evidence="2">CBS 109.77</strain>
    </source>
</reference>
<accession>A0A6A6XW50</accession>
<feature type="compositionally biased region" description="Polar residues" evidence="1">
    <location>
        <begin position="54"/>
        <end position="75"/>
    </location>
</feature>
<feature type="compositionally biased region" description="Basic and acidic residues" evidence="1">
    <location>
        <begin position="209"/>
        <end position="229"/>
    </location>
</feature>
<feature type="compositionally biased region" description="Polar residues" evidence="1">
    <location>
        <begin position="242"/>
        <end position="259"/>
    </location>
</feature>
<dbReference type="EMBL" id="MU001758">
    <property type="protein sequence ID" value="KAF2799807.1"/>
    <property type="molecule type" value="Genomic_DNA"/>
</dbReference>
<dbReference type="Proteomes" id="UP000799757">
    <property type="component" value="Unassembled WGS sequence"/>
</dbReference>
<organism evidence="2 3">
    <name type="scientific">Melanomma pulvis-pyrius CBS 109.77</name>
    <dbReference type="NCBI Taxonomy" id="1314802"/>
    <lineage>
        <taxon>Eukaryota</taxon>
        <taxon>Fungi</taxon>
        <taxon>Dikarya</taxon>
        <taxon>Ascomycota</taxon>
        <taxon>Pezizomycotina</taxon>
        <taxon>Dothideomycetes</taxon>
        <taxon>Pleosporomycetidae</taxon>
        <taxon>Pleosporales</taxon>
        <taxon>Melanommataceae</taxon>
        <taxon>Melanomma</taxon>
    </lineage>
</organism>
<feature type="compositionally biased region" description="Basic and acidic residues" evidence="1">
    <location>
        <begin position="390"/>
        <end position="412"/>
    </location>
</feature>
<feature type="compositionally biased region" description="Low complexity" evidence="1">
    <location>
        <begin position="274"/>
        <end position="288"/>
    </location>
</feature>
<gene>
    <name evidence="2" type="ORF">K505DRAFT_386548</name>
</gene>
<proteinExistence type="predicted"/>
<feature type="compositionally biased region" description="Polar residues" evidence="1">
    <location>
        <begin position="84"/>
        <end position="102"/>
    </location>
</feature>
<evidence type="ECO:0000313" key="2">
    <source>
        <dbReference type="EMBL" id="KAF2799807.1"/>
    </source>
</evidence>
<evidence type="ECO:0000256" key="1">
    <source>
        <dbReference type="SAM" id="MobiDB-lite"/>
    </source>
</evidence>
<keyword evidence="3" id="KW-1185">Reference proteome</keyword>
<evidence type="ECO:0000313" key="3">
    <source>
        <dbReference type="Proteomes" id="UP000799757"/>
    </source>
</evidence>
<feature type="region of interest" description="Disordered" evidence="1">
    <location>
        <begin position="386"/>
        <end position="445"/>
    </location>
</feature>
<feature type="compositionally biased region" description="Polar residues" evidence="1">
    <location>
        <begin position="298"/>
        <end position="323"/>
    </location>
</feature>